<feature type="compositionally biased region" description="Basic and acidic residues" evidence="1">
    <location>
        <begin position="26"/>
        <end position="43"/>
    </location>
</feature>
<dbReference type="HOGENOM" id="CLU_2885669_0_0_1"/>
<dbReference type="VEuPathDB" id="FungiDB:CH63R_11134"/>
<evidence type="ECO:0000313" key="3">
    <source>
        <dbReference type="Proteomes" id="UP000007174"/>
    </source>
</evidence>
<reference evidence="3" key="1">
    <citation type="journal article" date="2012" name="Nat. Genet.">
        <title>Lifestyle transitions in plant pathogenic Colletotrichum fungi deciphered by genome and transcriptome analyses.</title>
        <authorList>
            <person name="O'Connell R.J."/>
            <person name="Thon M.R."/>
            <person name="Hacquard S."/>
            <person name="Amyotte S.G."/>
            <person name="Kleemann J."/>
            <person name="Torres M.F."/>
            <person name="Damm U."/>
            <person name="Buiate E.A."/>
            <person name="Epstein L."/>
            <person name="Alkan N."/>
            <person name="Altmueller J."/>
            <person name="Alvarado-Balderrama L."/>
            <person name="Bauser C.A."/>
            <person name="Becker C."/>
            <person name="Birren B.W."/>
            <person name="Chen Z."/>
            <person name="Choi J."/>
            <person name="Crouch J.A."/>
            <person name="Duvick J.P."/>
            <person name="Farman M.A."/>
            <person name="Gan P."/>
            <person name="Heiman D."/>
            <person name="Henrissat B."/>
            <person name="Howard R.J."/>
            <person name="Kabbage M."/>
            <person name="Koch C."/>
            <person name="Kracher B."/>
            <person name="Kubo Y."/>
            <person name="Law A.D."/>
            <person name="Lebrun M.-H."/>
            <person name="Lee Y.-H."/>
            <person name="Miyara I."/>
            <person name="Moore N."/>
            <person name="Neumann U."/>
            <person name="Nordstroem K."/>
            <person name="Panaccione D.G."/>
            <person name="Panstruga R."/>
            <person name="Place M."/>
            <person name="Proctor R.H."/>
            <person name="Prusky D."/>
            <person name="Rech G."/>
            <person name="Reinhardt R."/>
            <person name="Rollins J.A."/>
            <person name="Rounsley S."/>
            <person name="Schardl C.L."/>
            <person name="Schwartz D.C."/>
            <person name="Shenoy N."/>
            <person name="Shirasu K."/>
            <person name="Sikhakolli U.R."/>
            <person name="Stueber K."/>
            <person name="Sukno S.A."/>
            <person name="Sweigard J.A."/>
            <person name="Takano Y."/>
            <person name="Takahara H."/>
            <person name="Trail F."/>
            <person name="van der Does H.C."/>
            <person name="Voll L.M."/>
            <person name="Will I."/>
            <person name="Young S."/>
            <person name="Zeng Q."/>
            <person name="Zhang J."/>
            <person name="Zhou S."/>
            <person name="Dickman M.B."/>
            <person name="Schulze-Lefert P."/>
            <person name="Ver Loren van Themaat E."/>
            <person name="Ma L.-J."/>
            <person name="Vaillancourt L.J."/>
        </authorList>
    </citation>
    <scope>NUCLEOTIDE SEQUENCE [LARGE SCALE GENOMIC DNA]</scope>
    <source>
        <strain evidence="3">IMI 349063</strain>
    </source>
</reference>
<evidence type="ECO:0000313" key="2">
    <source>
        <dbReference type="EMBL" id="CCF46046.1"/>
    </source>
</evidence>
<organism evidence="2 3">
    <name type="scientific">Colletotrichum higginsianum (strain IMI 349063)</name>
    <name type="common">Crucifer anthracnose fungus</name>
    <dbReference type="NCBI Taxonomy" id="759273"/>
    <lineage>
        <taxon>Eukaryota</taxon>
        <taxon>Fungi</taxon>
        <taxon>Dikarya</taxon>
        <taxon>Ascomycota</taxon>
        <taxon>Pezizomycotina</taxon>
        <taxon>Sordariomycetes</taxon>
        <taxon>Hypocreomycetidae</taxon>
        <taxon>Glomerellales</taxon>
        <taxon>Glomerellaceae</taxon>
        <taxon>Colletotrichum</taxon>
        <taxon>Colletotrichum destructivum species complex</taxon>
    </lineage>
</organism>
<dbReference type="STRING" id="759273.H1W0N3"/>
<gene>
    <name evidence="2" type="ORF">CH063_14923</name>
</gene>
<protein>
    <submittedName>
        <fullName evidence="2">Uncharacterized protein</fullName>
    </submittedName>
</protein>
<dbReference type="AlphaFoldDB" id="H1W0N3"/>
<proteinExistence type="predicted"/>
<dbReference type="Proteomes" id="UP000007174">
    <property type="component" value="Unassembled WGS sequence"/>
</dbReference>
<evidence type="ECO:0000256" key="1">
    <source>
        <dbReference type="SAM" id="MobiDB-lite"/>
    </source>
</evidence>
<accession>H1W0N3</accession>
<dbReference type="EMBL" id="CACQ02008287">
    <property type="protein sequence ID" value="CCF46046.1"/>
    <property type="molecule type" value="Genomic_DNA"/>
</dbReference>
<name>H1W0N3_COLHI</name>
<sequence length="63" mass="7254">MTVFIASLFLPKTVHFALPGTPQRGDALRRARTDKPKRPEADRQPSLFNPIRDISPRSRRLKK</sequence>
<feature type="region of interest" description="Disordered" evidence="1">
    <location>
        <begin position="19"/>
        <end position="63"/>
    </location>
</feature>